<dbReference type="InterPro" id="IPR035992">
    <property type="entry name" value="Ricin_B-like_lectins"/>
</dbReference>
<evidence type="ECO:0000259" key="3">
    <source>
        <dbReference type="Pfam" id="PF14200"/>
    </source>
</evidence>
<dbReference type="InterPro" id="IPR000772">
    <property type="entry name" value="Ricin_B_lectin"/>
</dbReference>
<dbReference type="SUPFAM" id="SSF50370">
    <property type="entry name" value="Ricin B-like lectins"/>
    <property type="match status" value="1"/>
</dbReference>
<dbReference type="Pfam" id="PF14200">
    <property type="entry name" value="RicinB_lectin_2"/>
    <property type="match status" value="1"/>
</dbReference>
<feature type="compositionally biased region" description="Basic and acidic residues" evidence="1">
    <location>
        <begin position="46"/>
        <end position="67"/>
    </location>
</feature>
<dbReference type="Gene3D" id="2.80.10.50">
    <property type="match status" value="1"/>
</dbReference>
<evidence type="ECO:0000256" key="1">
    <source>
        <dbReference type="SAM" id="MobiDB-lite"/>
    </source>
</evidence>
<keyword evidence="2" id="KW-0812">Transmembrane</keyword>
<feature type="region of interest" description="Disordered" evidence="1">
    <location>
        <begin position="210"/>
        <end position="233"/>
    </location>
</feature>
<dbReference type="EMBL" id="JAZGJQ010000001">
    <property type="protein sequence ID" value="MEE6146454.1"/>
    <property type="molecule type" value="Genomic_DNA"/>
</dbReference>
<protein>
    <submittedName>
        <fullName evidence="4">RICIN domain-containing protein</fullName>
    </submittedName>
</protein>
<sequence length="388" mass="40657">MQQSDHRGSGAGRAQRQRPHERTGALPRIEGTNYIDSTGGIGSTGELRRLGREDEARRRVRPRDERGLTMGLPRIDADDMHEFAAQGERTPQGHLRGAHVRAEERIGEGRAPQAPRREGAAHATGMRSAIPASVRQGTARPGTTRQGVTRQGAARQGMRAEVPQRRHNAPMTGRIDRRKSPLLPLVAGVLVVAVAIVGVALAVGSAKARRAGEQGQPAPASESQTQQGQAAAEAPTQIAGLAAGTYYLEVTDNDGAVLAANGHQDSDYTTVLVARLGTDAFTEQLTLAVNDDETCTLSFANGLVLDCGDATAPAGQALYASAASGSDTQRWQLRQNSDGSYLVVNKATGNAIEASDVSAGSSVATDAIDSSDLYQRITFVPASSASGA</sequence>
<feature type="region of interest" description="Disordered" evidence="1">
    <location>
        <begin position="105"/>
        <end position="175"/>
    </location>
</feature>
<proteinExistence type="predicted"/>
<keyword evidence="2" id="KW-1133">Transmembrane helix</keyword>
<dbReference type="CDD" id="cd00161">
    <property type="entry name" value="beta-trefoil_Ricin-like"/>
    <property type="match status" value="1"/>
</dbReference>
<feature type="region of interest" description="Disordered" evidence="1">
    <location>
        <begin position="1"/>
        <end position="71"/>
    </location>
</feature>
<evidence type="ECO:0000313" key="4">
    <source>
        <dbReference type="EMBL" id="MEE6146454.1"/>
    </source>
</evidence>
<evidence type="ECO:0000256" key="2">
    <source>
        <dbReference type="SAM" id="Phobius"/>
    </source>
</evidence>
<keyword evidence="2" id="KW-0472">Membrane</keyword>
<feature type="transmembrane region" description="Helical" evidence="2">
    <location>
        <begin position="182"/>
        <end position="204"/>
    </location>
</feature>
<comment type="caution">
    <text evidence="4">The sequence shown here is derived from an EMBL/GenBank/DDBJ whole genome shotgun (WGS) entry which is preliminary data.</text>
</comment>
<keyword evidence="5" id="KW-1185">Reference proteome</keyword>
<dbReference type="Proteomes" id="UP001332931">
    <property type="component" value="Unassembled WGS sequence"/>
</dbReference>
<accession>A0ABU7R778</accession>
<dbReference type="RefSeq" id="WP_330957220.1">
    <property type="nucleotide sequence ID" value="NZ_JAZGJQ010000001.1"/>
</dbReference>
<name>A0ABU7R778_9ACTN</name>
<evidence type="ECO:0000313" key="5">
    <source>
        <dbReference type="Proteomes" id="UP001332931"/>
    </source>
</evidence>
<reference evidence="4 5" key="1">
    <citation type="submission" date="2024-01" db="EMBL/GenBank/DDBJ databases">
        <title>Description of Olsenella sp. nov., isolated from pig feces.</title>
        <authorList>
            <person name="Chang Y.-H."/>
        </authorList>
    </citation>
    <scope>NUCLEOTIDE SEQUENCE [LARGE SCALE GENOMIC DNA]</scope>
    <source>
        <strain evidence="4 5">YH-ols2223</strain>
    </source>
</reference>
<feature type="domain" description="Ricin B lectin" evidence="3">
    <location>
        <begin position="298"/>
        <end position="359"/>
    </location>
</feature>
<organism evidence="4 5">
    <name type="scientific">Olsenella absiana</name>
    <dbReference type="NCBI Taxonomy" id="3115222"/>
    <lineage>
        <taxon>Bacteria</taxon>
        <taxon>Bacillati</taxon>
        <taxon>Actinomycetota</taxon>
        <taxon>Coriobacteriia</taxon>
        <taxon>Coriobacteriales</taxon>
        <taxon>Atopobiaceae</taxon>
        <taxon>Olsenella</taxon>
    </lineage>
</organism>
<gene>
    <name evidence="4" type="ORF">VXJ25_00370</name>
</gene>